<feature type="transmembrane region" description="Helical" evidence="15">
    <location>
        <begin position="433"/>
        <end position="452"/>
    </location>
</feature>
<dbReference type="InterPro" id="IPR012675">
    <property type="entry name" value="Beta-grasp_dom_sf"/>
</dbReference>
<dbReference type="SUPFAM" id="SSF54292">
    <property type="entry name" value="2Fe-2S ferredoxin-like"/>
    <property type="match status" value="1"/>
</dbReference>
<keyword evidence="6 15" id="KW-1133">Transmembrane helix</keyword>
<evidence type="ECO:0000256" key="7">
    <source>
        <dbReference type="ARBA" id="ARBA00023002"/>
    </source>
</evidence>
<dbReference type="OrthoDB" id="1726137at2759"/>
<feature type="transmembrane region" description="Helical" evidence="15">
    <location>
        <begin position="113"/>
        <end position="133"/>
    </location>
</feature>
<evidence type="ECO:0000256" key="14">
    <source>
        <dbReference type="ARBA" id="ARBA00048044"/>
    </source>
</evidence>
<dbReference type="InterPro" id="IPR001041">
    <property type="entry name" value="2Fe-2S_ferredoxin-type"/>
</dbReference>
<evidence type="ECO:0000256" key="10">
    <source>
        <dbReference type="ARBA" id="ARBA00023133"/>
    </source>
</evidence>
<dbReference type="PROSITE" id="PS00814">
    <property type="entry name" value="ADX"/>
    <property type="match status" value="1"/>
</dbReference>
<dbReference type="EMBL" id="KE651167">
    <property type="protein sequence ID" value="EEB09212.1"/>
    <property type="molecule type" value="Genomic_DNA"/>
</dbReference>
<evidence type="ECO:0000259" key="16">
    <source>
        <dbReference type="PROSITE" id="PS51085"/>
    </source>
</evidence>
<keyword evidence="7" id="KW-0560">Oxidoreductase</keyword>
<comment type="cofactor">
    <cofactor evidence="1">
        <name>heme b</name>
        <dbReference type="ChEBI" id="CHEBI:60344"/>
    </cofactor>
</comment>
<feature type="transmembrane region" description="Helical" evidence="15">
    <location>
        <begin position="322"/>
        <end position="344"/>
    </location>
</feature>
<feature type="transmembrane region" description="Helical" evidence="15">
    <location>
        <begin position="395"/>
        <end position="413"/>
    </location>
</feature>
<dbReference type="InterPro" id="IPR023754">
    <property type="entry name" value="HemeA_Synthase_type2"/>
</dbReference>
<evidence type="ECO:0000256" key="1">
    <source>
        <dbReference type="ARBA" id="ARBA00001970"/>
    </source>
</evidence>
<dbReference type="AlphaFoldDB" id="B6K6Q8"/>
<comment type="catalytic activity">
    <reaction evidence="14">
        <text>Fe(II)-heme o + 2 A + H2O = Fe(II)-heme a + 2 AH2</text>
        <dbReference type="Rhea" id="RHEA:63388"/>
        <dbReference type="ChEBI" id="CHEBI:13193"/>
        <dbReference type="ChEBI" id="CHEBI:15377"/>
        <dbReference type="ChEBI" id="CHEBI:17499"/>
        <dbReference type="ChEBI" id="CHEBI:60530"/>
        <dbReference type="ChEBI" id="CHEBI:61715"/>
        <dbReference type="EC" id="1.17.99.9"/>
    </reaction>
    <physiologicalReaction direction="left-to-right" evidence="14">
        <dbReference type="Rhea" id="RHEA:63389"/>
    </physiologicalReaction>
</comment>
<evidence type="ECO:0000256" key="3">
    <source>
        <dbReference type="ARBA" id="ARBA00022692"/>
    </source>
</evidence>
<dbReference type="eggNOG" id="KOG2725">
    <property type="taxonomic scope" value="Eukaryota"/>
</dbReference>
<evidence type="ECO:0000256" key="2">
    <source>
        <dbReference type="ARBA" id="ARBA00004141"/>
    </source>
</evidence>
<proteinExistence type="inferred from homology"/>
<feature type="transmembrane region" description="Helical" evidence="15">
    <location>
        <begin position="198"/>
        <end position="216"/>
    </location>
</feature>
<dbReference type="PANTHER" id="PTHR23289:SF2">
    <property type="entry name" value="CYTOCHROME C OXIDASE ASSEMBLY PROTEIN COX15 HOMOLOG"/>
    <property type="match status" value="1"/>
</dbReference>
<dbReference type="GO" id="GO:0120547">
    <property type="term" value="F:heme A synthase activity"/>
    <property type="evidence" value="ECO:0007669"/>
    <property type="project" value="UniProtKB-EC"/>
</dbReference>
<dbReference type="RefSeq" id="XP_002175505.1">
    <property type="nucleotide sequence ID" value="XM_002175469.2"/>
</dbReference>
<gene>
    <name evidence="18" type="primary">etp1</name>
    <name evidence="17" type="ORF">SJAG_04397</name>
</gene>
<dbReference type="InterPro" id="IPR003780">
    <property type="entry name" value="COX15/CtaA_fam"/>
</dbReference>
<evidence type="ECO:0000313" key="17">
    <source>
        <dbReference type="EMBL" id="EEB09212.1"/>
    </source>
</evidence>
<evidence type="ECO:0000313" key="19">
    <source>
        <dbReference type="Proteomes" id="UP000001744"/>
    </source>
</evidence>
<protein>
    <submittedName>
        <fullName evidence="17">Type I ferredoxin Etp1/cytochrome oxidase cofactor Cox15</fullName>
    </submittedName>
</protein>
<evidence type="ECO:0000256" key="4">
    <source>
        <dbReference type="ARBA" id="ARBA00022714"/>
    </source>
</evidence>
<dbReference type="GO" id="GO:0140647">
    <property type="term" value="P:P450-containing electron transport chain"/>
    <property type="evidence" value="ECO:0007669"/>
    <property type="project" value="InterPro"/>
</dbReference>
<dbReference type="PROSITE" id="PS51085">
    <property type="entry name" value="2FE2S_FER_2"/>
    <property type="match status" value="1"/>
</dbReference>
<keyword evidence="4" id="KW-0001">2Fe-2S</keyword>
<keyword evidence="19" id="KW-1185">Reference proteome</keyword>
<feature type="domain" description="2Fe-2S ferredoxin-type" evidence="16">
    <location>
        <begin position="542"/>
        <end position="644"/>
    </location>
</feature>
<evidence type="ECO:0000256" key="13">
    <source>
        <dbReference type="ARBA" id="ARBA00044501"/>
    </source>
</evidence>
<reference evidence="17 19" key="1">
    <citation type="journal article" date="2011" name="Science">
        <title>Comparative functional genomics of the fission yeasts.</title>
        <authorList>
            <person name="Rhind N."/>
            <person name="Chen Z."/>
            <person name="Yassour M."/>
            <person name="Thompson D.A."/>
            <person name="Haas B.J."/>
            <person name="Habib N."/>
            <person name="Wapinski I."/>
            <person name="Roy S."/>
            <person name="Lin M.F."/>
            <person name="Heiman D.I."/>
            <person name="Young S.K."/>
            <person name="Furuya K."/>
            <person name="Guo Y."/>
            <person name="Pidoux A."/>
            <person name="Chen H.M."/>
            <person name="Robbertse B."/>
            <person name="Goldberg J.M."/>
            <person name="Aoki K."/>
            <person name="Bayne E.H."/>
            <person name="Berlin A.M."/>
            <person name="Desjardins C.A."/>
            <person name="Dobbs E."/>
            <person name="Dukaj L."/>
            <person name="Fan L."/>
            <person name="FitzGerald M.G."/>
            <person name="French C."/>
            <person name="Gujja S."/>
            <person name="Hansen K."/>
            <person name="Keifenheim D."/>
            <person name="Levin J.Z."/>
            <person name="Mosher R.A."/>
            <person name="Mueller C.A."/>
            <person name="Pfiffner J."/>
            <person name="Priest M."/>
            <person name="Russ C."/>
            <person name="Smialowska A."/>
            <person name="Swoboda P."/>
            <person name="Sykes S.M."/>
            <person name="Vaughn M."/>
            <person name="Vengrova S."/>
            <person name="Yoder R."/>
            <person name="Zeng Q."/>
            <person name="Allshire R."/>
            <person name="Baulcombe D."/>
            <person name="Birren B.W."/>
            <person name="Brown W."/>
            <person name="Ekwall K."/>
            <person name="Kellis M."/>
            <person name="Leatherwood J."/>
            <person name="Levin H."/>
            <person name="Margalit H."/>
            <person name="Martienssen R."/>
            <person name="Nieduszynski C.A."/>
            <person name="Spatafora J.W."/>
            <person name="Friedman N."/>
            <person name="Dalgaard J.Z."/>
            <person name="Baumann P."/>
            <person name="Niki H."/>
            <person name="Regev A."/>
            <person name="Nusbaum C."/>
        </authorList>
    </citation>
    <scope>NUCLEOTIDE SEQUENCE [LARGE SCALE GENOMIC DNA]</scope>
    <source>
        <strain evidence="19">yFS275 / FY16936</strain>
    </source>
</reference>
<dbReference type="VEuPathDB" id="FungiDB:SJAG_04397"/>
<dbReference type="PRINTS" id="PR00355">
    <property type="entry name" value="ADRENODOXIN"/>
</dbReference>
<dbReference type="PANTHER" id="PTHR23289">
    <property type="entry name" value="CYTOCHROME C OXIDASE ASSEMBLY PROTEIN COX15"/>
    <property type="match status" value="1"/>
</dbReference>
<evidence type="ECO:0000256" key="8">
    <source>
        <dbReference type="ARBA" id="ARBA00023004"/>
    </source>
</evidence>
<dbReference type="GO" id="GO:0006784">
    <property type="term" value="P:heme A biosynthetic process"/>
    <property type="evidence" value="ECO:0000318"/>
    <property type="project" value="GO_Central"/>
</dbReference>
<keyword evidence="10" id="KW-0350">Heme biosynthesis</keyword>
<dbReference type="JaponicusDB" id="SJAG_04397">
    <property type="gene designation" value="etp1"/>
</dbReference>
<dbReference type="Pfam" id="PF00111">
    <property type="entry name" value="Fer2"/>
    <property type="match status" value="1"/>
</dbReference>
<evidence type="ECO:0000256" key="9">
    <source>
        <dbReference type="ARBA" id="ARBA00023014"/>
    </source>
</evidence>
<keyword evidence="11 15" id="KW-0472">Membrane</keyword>
<feature type="transmembrane region" description="Helical" evidence="15">
    <location>
        <begin position="228"/>
        <end position="246"/>
    </location>
</feature>
<sequence>MFGVALPHLRLRSAAIGKLCISSAHKSIFGSLRSSSITNVSAFSRRCTFTHLSPLSQTTTKQSLLSFSPRILKNTLFPQSYKRSYSQQKSSQQQTNSNNSTSEASEQLASKRIAYWLLGSSVLVFGIVVVGGITRLTESGLSITEWKPVTGAIPPLNHEQWMEEFEAYKKTPEYVQLKANISLDEFKHIFFWEWLHRFLGRAIGLLIVVPSAYMLTKRNTSRWLRWRLVSMSGLVALQGVIGWWMVKSGLSKRLFEEGAHPRVSHYRLAIHLSAAVALYIGLIWSGTGILLRHKMLQTAKAIGVHNMENTVASINKLRGLRYLTTGLTGCVLGTLISGAFVAGLDAGMLYCNFPKMGERWIPPKSELFQSEFSRREDKSDLVWRNMLDNPVLVQLEHRILGLTTLALGCYVYFFTRKRLARVPADIFRSTKYVAGAVTAQACLGIGTLWYVVPVWLGATHQGGSLVVLTASLALLQKLLPRFAWTDVRRLLPQQAPVNSPSGDAASSGPIRVNAFQTQGRRSFFTLAPRYSHHGSSAKGDVVHITFVTPENKEITVAAHEGQSILEVAHSNDIDLEGACEGSVACSTCHVIVDPEFYDKLEPPEEDEEDMLDLAFGLEETSRLGCQVILNKDLDGIRVRLPAQTRNIRLGR</sequence>
<dbReference type="GO" id="GO:0046872">
    <property type="term" value="F:metal ion binding"/>
    <property type="evidence" value="ECO:0007669"/>
    <property type="project" value="UniProtKB-KW"/>
</dbReference>
<evidence type="ECO:0000256" key="12">
    <source>
        <dbReference type="ARBA" id="ARBA00034078"/>
    </source>
</evidence>
<keyword evidence="8" id="KW-0408">Iron</keyword>
<name>B6K6Q8_SCHJY</name>
<keyword evidence="9" id="KW-0411">Iron-sulfur</keyword>
<accession>B6K6Q8</accession>
<dbReference type="HAMAP" id="MF_01665">
    <property type="entry name" value="HemeA_synth_type2"/>
    <property type="match status" value="1"/>
</dbReference>
<dbReference type="InterPro" id="IPR001055">
    <property type="entry name" value="Adrenodoxin-like"/>
</dbReference>
<evidence type="ECO:0000256" key="11">
    <source>
        <dbReference type="ARBA" id="ARBA00023136"/>
    </source>
</evidence>
<keyword evidence="3 15" id="KW-0812">Transmembrane</keyword>
<dbReference type="GO" id="GO:0051537">
    <property type="term" value="F:2 iron, 2 sulfur cluster binding"/>
    <property type="evidence" value="ECO:0007669"/>
    <property type="project" value="UniProtKB-KW"/>
</dbReference>
<dbReference type="GO" id="GO:0005759">
    <property type="term" value="C:mitochondrial matrix"/>
    <property type="evidence" value="ECO:0007669"/>
    <property type="project" value="EnsemblFungi"/>
</dbReference>
<comment type="cofactor">
    <cofactor evidence="12">
        <name>[2Fe-2S] cluster</name>
        <dbReference type="ChEBI" id="CHEBI:190135"/>
    </cofactor>
</comment>
<dbReference type="STRING" id="402676.B6K6Q8"/>
<dbReference type="GeneID" id="7050947"/>
<dbReference type="OMA" id="HPRVSHY"/>
<comment type="subcellular location">
    <subcellularLocation>
        <location evidence="2">Membrane</location>
        <topology evidence="2">Multi-pass membrane protein</topology>
    </subcellularLocation>
</comment>
<dbReference type="GO" id="GO:0005743">
    <property type="term" value="C:mitochondrial inner membrane"/>
    <property type="evidence" value="ECO:0000318"/>
    <property type="project" value="GO_Central"/>
</dbReference>
<feature type="transmembrane region" description="Helical" evidence="15">
    <location>
        <begin position="266"/>
        <end position="291"/>
    </location>
</feature>
<comment type="pathway">
    <text evidence="13">Porphyrin-containing compound metabolism; heme A biosynthesis; heme A from heme O: step 1/1.</text>
</comment>
<organism evidence="17 19">
    <name type="scientific">Schizosaccharomyces japonicus (strain yFS275 / FY16936)</name>
    <name type="common">Fission yeast</name>
    <dbReference type="NCBI Taxonomy" id="402676"/>
    <lineage>
        <taxon>Eukaryota</taxon>
        <taxon>Fungi</taxon>
        <taxon>Dikarya</taxon>
        <taxon>Ascomycota</taxon>
        <taxon>Taphrinomycotina</taxon>
        <taxon>Schizosaccharomycetes</taxon>
        <taxon>Schizosaccharomycetales</taxon>
        <taxon>Schizosaccharomycetaceae</taxon>
        <taxon>Schizosaccharomyces</taxon>
    </lineage>
</organism>
<evidence type="ECO:0000256" key="5">
    <source>
        <dbReference type="ARBA" id="ARBA00022723"/>
    </source>
</evidence>
<evidence type="ECO:0000256" key="15">
    <source>
        <dbReference type="SAM" id="Phobius"/>
    </source>
</evidence>
<dbReference type="HOGENOM" id="CLU_017627_3_0_1"/>
<evidence type="ECO:0000256" key="6">
    <source>
        <dbReference type="ARBA" id="ARBA00022989"/>
    </source>
</evidence>
<dbReference type="eggNOG" id="KOG3309">
    <property type="taxonomic scope" value="Eukaryota"/>
</dbReference>
<dbReference type="Gene3D" id="3.10.20.30">
    <property type="match status" value="1"/>
</dbReference>
<dbReference type="Proteomes" id="UP000001744">
    <property type="component" value="Unassembled WGS sequence"/>
</dbReference>
<keyword evidence="5" id="KW-0479">Metal-binding</keyword>
<dbReference type="InterPro" id="IPR018298">
    <property type="entry name" value="Adrenodoxin_Fe-S_BS"/>
</dbReference>
<evidence type="ECO:0000313" key="18">
    <source>
        <dbReference type="JaponicusDB" id="SJAG_04397"/>
    </source>
</evidence>
<dbReference type="InterPro" id="IPR036010">
    <property type="entry name" value="2Fe-2S_ferredoxin-like_sf"/>
</dbReference>
<dbReference type="Pfam" id="PF02628">
    <property type="entry name" value="COX15-CtaA"/>
    <property type="match status" value="1"/>
</dbReference>
<dbReference type="CDD" id="cd00207">
    <property type="entry name" value="fer2"/>
    <property type="match status" value="1"/>
</dbReference>
<dbReference type="GO" id="GO:0016653">
    <property type="term" value="F:oxidoreductase activity, acting on NAD(P)H, heme protein as acceptor"/>
    <property type="evidence" value="ECO:0000318"/>
    <property type="project" value="GO_Central"/>
</dbReference>